<accession>A0ABS2IXQ3</accession>
<dbReference type="Proteomes" id="UP001518872">
    <property type="component" value="Unassembled WGS sequence"/>
</dbReference>
<feature type="region of interest" description="Disordered" evidence="1">
    <location>
        <begin position="21"/>
        <end position="62"/>
    </location>
</feature>
<dbReference type="RefSeq" id="WP_204926992.1">
    <property type="nucleotide sequence ID" value="NZ_JAFEUC010000012.1"/>
</dbReference>
<comment type="caution">
    <text evidence="2">The sequence shown here is derived from an EMBL/GenBank/DDBJ whole genome shotgun (WGS) entry which is preliminary data.</text>
</comment>
<evidence type="ECO:0000313" key="2">
    <source>
        <dbReference type="EMBL" id="MBM7079122.1"/>
    </source>
</evidence>
<evidence type="ECO:0000256" key="1">
    <source>
        <dbReference type="SAM" id="MobiDB-lite"/>
    </source>
</evidence>
<evidence type="ECO:0000313" key="3">
    <source>
        <dbReference type="Proteomes" id="UP001518872"/>
    </source>
</evidence>
<organism evidence="2 3">
    <name type="scientific">Micromonospora humida</name>
    <dbReference type="NCBI Taxonomy" id="2809018"/>
    <lineage>
        <taxon>Bacteria</taxon>
        <taxon>Bacillati</taxon>
        <taxon>Actinomycetota</taxon>
        <taxon>Actinomycetes</taxon>
        <taxon>Micromonosporales</taxon>
        <taxon>Micromonosporaceae</taxon>
        <taxon>Micromonospora</taxon>
    </lineage>
</organism>
<gene>
    <name evidence="2" type="ORF">JQX11_22625</name>
</gene>
<dbReference type="EMBL" id="JAFEUC010000012">
    <property type="protein sequence ID" value="MBM7079122.1"/>
    <property type="molecule type" value="Genomic_DNA"/>
</dbReference>
<protein>
    <submittedName>
        <fullName evidence="2">Uncharacterized protein</fullName>
    </submittedName>
</protein>
<keyword evidence="3" id="KW-1185">Reference proteome</keyword>
<feature type="compositionally biased region" description="Basic and acidic residues" evidence="1">
    <location>
        <begin position="30"/>
        <end position="49"/>
    </location>
</feature>
<proteinExistence type="predicted"/>
<name>A0ABS2IXQ3_9ACTN</name>
<reference evidence="2 3" key="1">
    <citation type="submission" date="2021-02" db="EMBL/GenBank/DDBJ databases">
        <authorList>
            <person name="Ra J.-S."/>
        </authorList>
    </citation>
    <scope>NUCLEOTIDE SEQUENCE [LARGE SCALE GENOMIC DNA]</scope>
    <source>
        <strain evidence="2 3">MMS20-R1-14</strain>
    </source>
</reference>
<sequence length="62" mass="7154">MSGDRFADAYERWRDLDAAATATGSTTARQEAERQRKALHDRPEVDRARRQLNGRAAPRDRR</sequence>